<evidence type="ECO:0000259" key="4">
    <source>
        <dbReference type="PROSITE" id="PS50181"/>
    </source>
</evidence>
<dbReference type="STRING" id="1882483.A0A317XP02"/>
<dbReference type="PROSITE" id="PS00678">
    <property type="entry name" value="WD_REPEATS_1"/>
    <property type="match status" value="4"/>
</dbReference>
<dbReference type="InterPro" id="IPR036047">
    <property type="entry name" value="F-box-like_dom_sf"/>
</dbReference>
<dbReference type="Gene3D" id="2.130.10.10">
    <property type="entry name" value="YVTN repeat-like/Quinoprotein amine dehydrogenase"/>
    <property type="match status" value="2"/>
</dbReference>
<dbReference type="Pfam" id="PF12937">
    <property type="entry name" value="F-box-like"/>
    <property type="match status" value="1"/>
</dbReference>
<dbReference type="GO" id="GO:1990234">
    <property type="term" value="C:transferase complex"/>
    <property type="evidence" value="ECO:0007669"/>
    <property type="project" value="UniProtKB-ARBA"/>
</dbReference>
<dbReference type="PRINTS" id="PR00320">
    <property type="entry name" value="GPROTEINBRPT"/>
</dbReference>
<dbReference type="PROSITE" id="PS50181">
    <property type="entry name" value="FBOX"/>
    <property type="match status" value="1"/>
</dbReference>
<dbReference type="SMART" id="SM00256">
    <property type="entry name" value="FBOX"/>
    <property type="match status" value="1"/>
</dbReference>
<feature type="repeat" description="WD" evidence="3">
    <location>
        <begin position="238"/>
        <end position="268"/>
    </location>
</feature>
<dbReference type="SUPFAM" id="SSF50978">
    <property type="entry name" value="WD40 repeat-like"/>
    <property type="match status" value="1"/>
</dbReference>
<feature type="repeat" description="WD" evidence="3">
    <location>
        <begin position="277"/>
        <end position="316"/>
    </location>
</feature>
<dbReference type="OrthoDB" id="19711at2759"/>
<gene>
    <name evidence="5" type="ORF">BCV70DRAFT_162207</name>
</gene>
<dbReference type="InterPro" id="IPR020472">
    <property type="entry name" value="WD40_PAC1"/>
</dbReference>
<keyword evidence="6" id="KW-1185">Reference proteome</keyword>
<dbReference type="Proteomes" id="UP000246740">
    <property type="component" value="Unassembled WGS sequence"/>
</dbReference>
<dbReference type="Pfam" id="PF00400">
    <property type="entry name" value="WD40"/>
    <property type="match status" value="6"/>
</dbReference>
<dbReference type="InterPro" id="IPR036322">
    <property type="entry name" value="WD40_repeat_dom_sf"/>
</dbReference>
<dbReference type="EMBL" id="KZ819194">
    <property type="protein sequence ID" value="PWY99589.1"/>
    <property type="molecule type" value="Genomic_DNA"/>
</dbReference>
<dbReference type="InterPro" id="IPR001680">
    <property type="entry name" value="WD40_rpt"/>
</dbReference>
<dbReference type="SUPFAM" id="SSF81383">
    <property type="entry name" value="F-box domain"/>
    <property type="match status" value="1"/>
</dbReference>
<keyword evidence="1 3" id="KW-0853">WD repeat</keyword>
<dbReference type="InterPro" id="IPR019775">
    <property type="entry name" value="WD40_repeat_CS"/>
</dbReference>
<dbReference type="InParanoid" id="A0A317XP02"/>
<evidence type="ECO:0000313" key="5">
    <source>
        <dbReference type="EMBL" id="PWY99589.1"/>
    </source>
</evidence>
<feature type="repeat" description="WD" evidence="3">
    <location>
        <begin position="317"/>
        <end position="356"/>
    </location>
</feature>
<evidence type="ECO:0000256" key="2">
    <source>
        <dbReference type="ARBA" id="ARBA00022737"/>
    </source>
</evidence>
<dbReference type="PANTHER" id="PTHR22847:SF745">
    <property type="entry name" value="F-BOX_WD REPEAT-CONTAINING PROTEIN 7"/>
    <property type="match status" value="1"/>
</dbReference>
<keyword evidence="2" id="KW-0677">Repeat</keyword>
<dbReference type="CDD" id="cd00200">
    <property type="entry name" value="WD40"/>
    <property type="match status" value="1"/>
</dbReference>
<dbReference type="InterPro" id="IPR001810">
    <property type="entry name" value="F-box_dom"/>
</dbReference>
<feature type="repeat" description="WD" evidence="3">
    <location>
        <begin position="174"/>
        <end position="204"/>
    </location>
</feature>
<feature type="non-terminal residue" evidence="5">
    <location>
        <position position="1"/>
    </location>
</feature>
<organism evidence="5 6">
    <name type="scientific">Testicularia cyperi</name>
    <dbReference type="NCBI Taxonomy" id="1882483"/>
    <lineage>
        <taxon>Eukaryota</taxon>
        <taxon>Fungi</taxon>
        <taxon>Dikarya</taxon>
        <taxon>Basidiomycota</taxon>
        <taxon>Ustilaginomycotina</taxon>
        <taxon>Ustilaginomycetes</taxon>
        <taxon>Ustilaginales</taxon>
        <taxon>Anthracoideaceae</taxon>
        <taxon>Testicularia</taxon>
    </lineage>
</organism>
<feature type="domain" description="F-box" evidence="4">
    <location>
        <begin position="1"/>
        <end position="46"/>
    </location>
</feature>
<proteinExistence type="predicted"/>
<protein>
    <submittedName>
        <fullName evidence="5">WD40 repeat-like protein</fullName>
    </submittedName>
</protein>
<evidence type="ECO:0000256" key="3">
    <source>
        <dbReference type="PROSITE-ProRule" id="PRU00221"/>
    </source>
</evidence>
<feature type="repeat" description="WD" evidence="3">
    <location>
        <begin position="127"/>
        <end position="173"/>
    </location>
</feature>
<dbReference type="PROSITE" id="PS50294">
    <property type="entry name" value="WD_REPEATS_REGION"/>
    <property type="match status" value="5"/>
</dbReference>
<evidence type="ECO:0000256" key="1">
    <source>
        <dbReference type="ARBA" id="ARBA00022574"/>
    </source>
</evidence>
<dbReference type="InterPro" id="IPR015943">
    <property type="entry name" value="WD40/YVTN_repeat-like_dom_sf"/>
</dbReference>
<accession>A0A317XP02</accession>
<dbReference type="AlphaFoldDB" id="A0A317XP02"/>
<name>A0A317XP02_9BASI</name>
<dbReference type="SMART" id="SM00320">
    <property type="entry name" value="WD40"/>
    <property type="match status" value="7"/>
</dbReference>
<feature type="repeat" description="WD" evidence="3">
    <location>
        <begin position="357"/>
        <end position="398"/>
    </location>
</feature>
<sequence length="455" mass="50740">FLSRLPSELALCILFALEDHVDVLAAAAVSRSWRRLALDGSVWRHLFFSHPGWAIREDAPLVLQHQAELRRIQIRAANLSANYFAASLDWIKLYRDRFVLDQRWFSGKRARGEDGVAKPFEPTRRYLCGHEDSVYCVRQDDGVGTGTSGKLVSGSRDRTIRIWDAESGECRHILRGHTASVLSLQYDDQILVSGSSDSEVFVWDFAAIMATPSGPRQEAGQKKADPVTHGRHRVLTKLRGHSSAVLDVAFDADWIVTSSKDASVRVWKRSDYSLYRKFTHGGPVNAVDLQGGRIVTASGDGSMFLWDIEQGSAIHAFQGHSKGLACISFRGDTVVSGSNDQTIRIWNANTGRCRKVLQGHSELVRTVGYCPVRELVVSGGYDRAIKIWDARTEDDRPDTQPRISRTCLPIRDLKCHRARVFDIDLNTTRIVSASEDHSICISFFGGQGIDTALFV</sequence>
<dbReference type="Gene3D" id="1.20.1280.50">
    <property type="match status" value="1"/>
</dbReference>
<dbReference type="PANTHER" id="PTHR22847">
    <property type="entry name" value="WD40 REPEAT PROTEIN"/>
    <property type="match status" value="1"/>
</dbReference>
<reference evidence="5 6" key="1">
    <citation type="journal article" date="2018" name="Mol. Biol. Evol.">
        <title>Broad Genomic Sampling Reveals a Smut Pathogenic Ancestry of the Fungal Clade Ustilaginomycotina.</title>
        <authorList>
            <person name="Kijpornyongpan T."/>
            <person name="Mondo S.J."/>
            <person name="Barry K."/>
            <person name="Sandor L."/>
            <person name="Lee J."/>
            <person name="Lipzen A."/>
            <person name="Pangilinan J."/>
            <person name="LaButti K."/>
            <person name="Hainaut M."/>
            <person name="Henrissat B."/>
            <person name="Grigoriev I.V."/>
            <person name="Spatafora J.W."/>
            <person name="Aime M.C."/>
        </authorList>
    </citation>
    <scope>NUCLEOTIDE SEQUENCE [LARGE SCALE GENOMIC DNA]</scope>
    <source>
        <strain evidence="5 6">MCA 3645</strain>
    </source>
</reference>
<dbReference type="FunCoup" id="A0A317XP02">
    <property type="interactions" value="107"/>
</dbReference>
<dbReference type="PROSITE" id="PS50082">
    <property type="entry name" value="WD_REPEATS_2"/>
    <property type="match status" value="6"/>
</dbReference>
<evidence type="ECO:0000313" key="6">
    <source>
        <dbReference type="Proteomes" id="UP000246740"/>
    </source>
</evidence>